<name>A0AAV7EKY5_ARIFI</name>
<dbReference type="FunFam" id="2.30.31.10:FF:000004">
    <property type="entry name" value="RNA polymerase II transcriptional coactivator KELP"/>
    <property type="match status" value="1"/>
</dbReference>
<keyword evidence="3" id="KW-0805">Transcription regulation</keyword>
<dbReference type="GO" id="GO:0005634">
    <property type="term" value="C:nucleus"/>
    <property type="evidence" value="ECO:0007669"/>
    <property type="project" value="UniProtKB-SubCell"/>
</dbReference>
<evidence type="ECO:0000259" key="8">
    <source>
        <dbReference type="PROSITE" id="PS51998"/>
    </source>
</evidence>
<dbReference type="GO" id="GO:0003713">
    <property type="term" value="F:transcription coactivator activity"/>
    <property type="evidence" value="ECO:0007669"/>
    <property type="project" value="InterPro"/>
</dbReference>
<keyword evidence="5" id="KW-0804">Transcription</keyword>
<dbReference type="InterPro" id="IPR009044">
    <property type="entry name" value="ssDNA-bd_transcriptional_reg"/>
</dbReference>
<evidence type="ECO:0000256" key="4">
    <source>
        <dbReference type="ARBA" id="ARBA00023125"/>
    </source>
</evidence>
<dbReference type="InterPro" id="IPR017415">
    <property type="entry name" value="KELP"/>
</dbReference>
<evidence type="ECO:0000313" key="9">
    <source>
        <dbReference type="EMBL" id="KAG9448242.1"/>
    </source>
</evidence>
<evidence type="ECO:0000313" key="10">
    <source>
        <dbReference type="Proteomes" id="UP000825729"/>
    </source>
</evidence>
<organism evidence="9 10">
    <name type="scientific">Aristolochia fimbriata</name>
    <name type="common">White veined hardy Dutchman's pipe vine</name>
    <dbReference type="NCBI Taxonomy" id="158543"/>
    <lineage>
        <taxon>Eukaryota</taxon>
        <taxon>Viridiplantae</taxon>
        <taxon>Streptophyta</taxon>
        <taxon>Embryophyta</taxon>
        <taxon>Tracheophyta</taxon>
        <taxon>Spermatophyta</taxon>
        <taxon>Magnoliopsida</taxon>
        <taxon>Magnoliidae</taxon>
        <taxon>Piperales</taxon>
        <taxon>Aristolochiaceae</taxon>
        <taxon>Aristolochia</taxon>
    </lineage>
</organism>
<evidence type="ECO:0000256" key="5">
    <source>
        <dbReference type="ARBA" id="ARBA00023163"/>
    </source>
</evidence>
<proteinExistence type="inferred from homology"/>
<sequence length="162" mass="18417">MEPETEQKIEETVLDILKDADMQEMTEFKVRSLASEKLGINLSAPEYKRLVRGIVESFISKKQEEAEGAEEAEEVDEGEDKRPGGGDKEYDDEGDLVICRLSNKRRVTIQDFRGKTLVSIREYYEKDGKQLPSSKGISLTTEQWKAFSKAVPAIEEAIEKLR</sequence>
<dbReference type="AlphaFoldDB" id="A0AAV7EKY5"/>
<feature type="domain" description="DEK-C" evidence="8">
    <location>
        <begin position="3"/>
        <end position="60"/>
    </location>
</feature>
<comment type="subcellular location">
    <subcellularLocation>
        <location evidence="1">Nucleus</location>
    </subcellularLocation>
</comment>
<dbReference type="InterPro" id="IPR045125">
    <property type="entry name" value="Sub1/Tcp4-like"/>
</dbReference>
<evidence type="ECO:0000256" key="1">
    <source>
        <dbReference type="ARBA" id="ARBA00004123"/>
    </source>
</evidence>
<dbReference type="SUPFAM" id="SSF109715">
    <property type="entry name" value="DEK C-terminal domain"/>
    <property type="match status" value="1"/>
</dbReference>
<dbReference type="PANTHER" id="PTHR13215">
    <property type="entry name" value="RNA POLYMERASE II TRANSCRIPTIONAL COACTIVATOR"/>
    <property type="match status" value="1"/>
</dbReference>
<evidence type="ECO:0000256" key="7">
    <source>
        <dbReference type="SAM" id="MobiDB-lite"/>
    </source>
</evidence>
<dbReference type="InterPro" id="IPR003173">
    <property type="entry name" value="PC4_C"/>
</dbReference>
<dbReference type="Proteomes" id="UP000825729">
    <property type="component" value="Unassembled WGS sequence"/>
</dbReference>
<evidence type="ECO:0000256" key="6">
    <source>
        <dbReference type="ARBA" id="ARBA00023242"/>
    </source>
</evidence>
<dbReference type="Gene3D" id="2.30.31.10">
    <property type="entry name" value="Transcriptional Coactivator Pc4, Chain A"/>
    <property type="match status" value="1"/>
</dbReference>
<comment type="similarity">
    <text evidence="2">Belongs to the transcriptional coactivator PC4 family.</text>
</comment>
<reference evidence="9 10" key="1">
    <citation type="submission" date="2021-07" db="EMBL/GenBank/DDBJ databases">
        <title>The Aristolochia fimbriata genome: insights into angiosperm evolution, floral development and chemical biosynthesis.</title>
        <authorList>
            <person name="Jiao Y."/>
        </authorList>
    </citation>
    <scope>NUCLEOTIDE SEQUENCE [LARGE SCALE GENOMIC DNA]</scope>
    <source>
        <strain evidence="9">IBCAS-2021</strain>
        <tissue evidence="9">Leaf</tissue>
    </source>
</reference>
<dbReference type="EMBL" id="JAINDJ010000005">
    <property type="protein sequence ID" value="KAG9448242.1"/>
    <property type="molecule type" value="Genomic_DNA"/>
</dbReference>
<dbReference type="SUPFAM" id="SSF54447">
    <property type="entry name" value="ssDNA-binding transcriptional regulator domain"/>
    <property type="match status" value="1"/>
</dbReference>
<feature type="region of interest" description="Disordered" evidence="7">
    <location>
        <begin position="62"/>
        <end position="93"/>
    </location>
</feature>
<accession>A0AAV7EKY5</accession>
<dbReference type="PROSITE" id="PS51998">
    <property type="entry name" value="DEK_C"/>
    <property type="match status" value="1"/>
</dbReference>
<keyword evidence="6" id="KW-0539">Nucleus</keyword>
<gene>
    <name evidence="9" type="ORF">H6P81_014370</name>
</gene>
<protein>
    <recommendedName>
        <fullName evidence="8">DEK-C domain-containing protein</fullName>
    </recommendedName>
</protein>
<keyword evidence="4" id="KW-0238">DNA-binding</keyword>
<dbReference type="GO" id="GO:0060261">
    <property type="term" value="P:positive regulation of transcription initiation by RNA polymerase II"/>
    <property type="evidence" value="ECO:0007669"/>
    <property type="project" value="InterPro"/>
</dbReference>
<dbReference type="GO" id="GO:0003677">
    <property type="term" value="F:DNA binding"/>
    <property type="evidence" value="ECO:0007669"/>
    <property type="project" value="UniProtKB-KW"/>
</dbReference>
<evidence type="ECO:0000256" key="2">
    <source>
        <dbReference type="ARBA" id="ARBA00009001"/>
    </source>
</evidence>
<feature type="compositionally biased region" description="Basic and acidic residues" evidence="7">
    <location>
        <begin position="79"/>
        <end position="88"/>
    </location>
</feature>
<dbReference type="Pfam" id="PF08766">
    <property type="entry name" value="DEK_C"/>
    <property type="match status" value="1"/>
</dbReference>
<comment type="caution">
    <text evidence="9">The sequence shown here is derived from an EMBL/GenBank/DDBJ whole genome shotgun (WGS) entry which is preliminary data.</text>
</comment>
<dbReference type="InterPro" id="IPR014876">
    <property type="entry name" value="DEK_C"/>
</dbReference>
<keyword evidence="10" id="KW-1185">Reference proteome</keyword>
<dbReference type="Pfam" id="PF02229">
    <property type="entry name" value="PC4"/>
    <property type="match status" value="1"/>
</dbReference>
<evidence type="ECO:0000256" key="3">
    <source>
        <dbReference type="ARBA" id="ARBA00023015"/>
    </source>
</evidence>
<dbReference type="PIRSF" id="PIRSF038156">
    <property type="entry name" value="RNA_pol_II_KELP"/>
    <property type="match status" value="1"/>
</dbReference>
<feature type="compositionally biased region" description="Acidic residues" evidence="7">
    <location>
        <begin position="66"/>
        <end position="78"/>
    </location>
</feature>